<dbReference type="Proteomes" id="UP000181942">
    <property type="component" value="Unassembled WGS sequence"/>
</dbReference>
<organism evidence="6 7">
    <name type="scientific">Streptomyces mirabilis</name>
    <dbReference type="NCBI Taxonomy" id="68239"/>
    <lineage>
        <taxon>Bacteria</taxon>
        <taxon>Bacillati</taxon>
        <taxon>Actinomycetota</taxon>
        <taxon>Actinomycetes</taxon>
        <taxon>Kitasatosporales</taxon>
        <taxon>Streptomycetaceae</taxon>
        <taxon>Streptomyces</taxon>
    </lineage>
</organism>
<comment type="catalytic activity">
    <reaction evidence="5">
        <text>L-cysteine + L-glutamate + ATP = gamma-L-glutamyl-L-cysteine + ADP + phosphate + H(+)</text>
        <dbReference type="Rhea" id="RHEA:13285"/>
        <dbReference type="ChEBI" id="CHEBI:15378"/>
        <dbReference type="ChEBI" id="CHEBI:29985"/>
        <dbReference type="ChEBI" id="CHEBI:30616"/>
        <dbReference type="ChEBI" id="CHEBI:35235"/>
        <dbReference type="ChEBI" id="CHEBI:43474"/>
        <dbReference type="ChEBI" id="CHEBI:58173"/>
        <dbReference type="ChEBI" id="CHEBI:456216"/>
        <dbReference type="EC" id="6.3.2.2"/>
    </reaction>
</comment>
<dbReference type="GO" id="GO:0005524">
    <property type="term" value="F:ATP binding"/>
    <property type="evidence" value="ECO:0007669"/>
    <property type="project" value="UniProtKB-KW"/>
</dbReference>
<dbReference type="EMBL" id="FONR01000026">
    <property type="protein sequence ID" value="SFG70234.1"/>
    <property type="molecule type" value="Genomic_DNA"/>
</dbReference>
<dbReference type="EC" id="6.3.2.2" evidence="1"/>
<keyword evidence="2 6" id="KW-0436">Ligase</keyword>
<dbReference type="PANTHER" id="PTHR34378:SF1">
    <property type="entry name" value="GLUTAMATE--CYSTEINE LIGASE, CHLOROPLASTIC"/>
    <property type="match status" value="1"/>
</dbReference>
<sequence length="426" mass="46860">MPAAHRSITYEKLREVTDTTFAATKDDLLGLETEWAVHPVADPVTRPDLGHLLTLADSPLPEAGRVTVEPGGQIELSSAPQPSVSDAIRAVDTDAAVLEQRLSRLGLRAENRAVDVRDPIRILDQPRYRAMNEHFDRQGVAGRWMMTNTSSVQVNISNDPADPLGRWRALNLTAPVLIAMFANSRAVDASGATWESARQGIWWNIDPTRTRPVPMSDDPSGSWLRYALDALVFFIPTEGPGRPGGAGVSKSMTFRQWMYRGHELGWPTIDDFRYHLTTLFPPIRPRGWMELRVLDALPRAVRAAAALAVATIGQSGVREELHERLPDTSDLWLDAARYGLRHPRLAEAATILSSILSAYAPEVADTREHVDLLDSFLERFTARHLTPGSRAWLPLPIDLTGAGVRRSPSTPPITNLVAAPGLACPT</sequence>
<evidence type="ECO:0000256" key="2">
    <source>
        <dbReference type="ARBA" id="ARBA00022598"/>
    </source>
</evidence>
<reference evidence="6 7" key="1">
    <citation type="submission" date="2016-10" db="EMBL/GenBank/DDBJ databases">
        <authorList>
            <person name="de Groot N.N."/>
        </authorList>
    </citation>
    <scope>NUCLEOTIDE SEQUENCE [LARGE SCALE GENOMIC DNA]</scope>
    <source>
        <strain evidence="6 7">OK461</strain>
    </source>
</reference>
<dbReference type="Gene3D" id="3.30.590.20">
    <property type="match status" value="1"/>
</dbReference>
<evidence type="ECO:0000313" key="6">
    <source>
        <dbReference type="EMBL" id="SFG70234.1"/>
    </source>
</evidence>
<gene>
    <name evidence="6" type="ORF">SAMN02787118_12686</name>
</gene>
<evidence type="ECO:0000256" key="1">
    <source>
        <dbReference type="ARBA" id="ARBA00012220"/>
    </source>
</evidence>
<name>A0A1I2TZK4_9ACTN</name>
<dbReference type="GO" id="GO:0006750">
    <property type="term" value="P:glutathione biosynthetic process"/>
    <property type="evidence" value="ECO:0007669"/>
    <property type="project" value="InterPro"/>
</dbReference>
<dbReference type="InterPro" id="IPR006336">
    <property type="entry name" value="GCS2"/>
</dbReference>
<dbReference type="GO" id="GO:0004357">
    <property type="term" value="F:glutamate-cysteine ligase activity"/>
    <property type="evidence" value="ECO:0007669"/>
    <property type="project" value="UniProtKB-EC"/>
</dbReference>
<accession>A0A1I2TZK4</accession>
<dbReference type="InterPro" id="IPR035434">
    <property type="entry name" value="GCL_bact_plant"/>
</dbReference>
<keyword evidence="3" id="KW-0547">Nucleotide-binding</keyword>
<keyword evidence="4" id="KW-0067">ATP-binding</keyword>
<evidence type="ECO:0000313" key="7">
    <source>
        <dbReference type="Proteomes" id="UP000181942"/>
    </source>
</evidence>
<evidence type="ECO:0000256" key="4">
    <source>
        <dbReference type="ARBA" id="ARBA00022840"/>
    </source>
</evidence>
<dbReference type="RefSeq" id="WP_075032558.1">
    <property type="nucleotide sequence ID" value="NZ_FONR01000026.1"/>
</dbReference>
<dbReference type="SUPFAM" id="SSF55931">
    <property type="entry name" value="Glutamine synthetase/guanido kinase"/>
    <property type="match status" value="1"/>
</dbReference>
<dbReference type="OrthoDB" id="9780152at2"/>
<protein>
    <recommendedName>
        <fullName evidence="1">glutamate--cysteine ligase</fullName>
        <ecNumber evidence="1">6.3.2.2</ecNumber>
    </recommendedName>
</protein>
<dbReference type="AlphaFoldDB" id="A0A1I2TZK4"/>
<dbReference type="PANTHER" id="PTHR34378">
    <property type="entry name" value="GLUTAMATE--CYSTEINE LIGASE, CHLOROPLASTIC"/>
    <property type="match status" value="1"/>
</dbReference>
<dbReference type="Pfam" id="PF04107">
    <property type="entry name" value="GCS2"/>
    <property type="match status" value="1"/>
</dbReference>
<dbReference type="InterPro" id="IPR014746">
    <property type="entry name" value="Gln_synth/guanido_kin_cat_dom"/>
</dbReference>
<evidence type="ECO:0000256" key="3">
    <source>
        <dbReference type="ARBA" id="ARBA00022741"/>
    </source>
</evidence>
<evidence type="ECO:0000256" key="5">
    <source>
        <dbReference type="ARBA" id="ARBA00048819"/>
    </source>
</evidence>
<proteinExistence type="predicted"/>